<dbReference type="Proteomes" id="UP000596902">
    <property type="component" value="Unassembled WGS sequence"/>
</dbReference>
<dbReference type="SUPFAM" id="SSF52172">
    <property type="entry name" value="CheY-like"/>
    <property type="match status" value="1"/>
</dbReference>
<proteinExistence type="predicted"/>
<keyword evidence="12" id="KW-1185">Reference proteome</keyword>
<evidence type="ECO:0000259" key="8">
    <source>
        <dbReference type="PROSITE" id="PS50110"/>
    </source>
</evidence>
<dbReference type="PANTHER" id="PTHR43047:SF64">
    <property type="entry name" value="HISTIDINE KINASE CONTAINING CHEY-HOMOLOGOUS RECEIVER DOMAIN AND PAS DOMAIN-RELATED"/>
    <property type="match status" value="1"/>
</dbReference>
<dbReference type="Pfam" id="PF00512">
    <property type="entry name" value="HisKA"/>
    <property type="match status" value="1"/>
</dbReference>
<dbReference type="InterPro" id="IPR003594">
    <property type="entry name" value="HATPase_dom"/>
</dbReference>
<dbReference type="Gene3D" id="3.30.465.10">
    <property type="match status" value="1"/>
</dbReference>
<dbReference type="Pfam" id="PF13188">
    <property type="entry name" value="PAS_8"/>
    <property type="match status" value="1"/>
</dbReference>
<name>A0A8H7B7E4_9PLEO</name>
<evidence type="ECO:0000259" key="10">
    <source>
        <dbReference type="PROSITE" id="PS51387"/>
    </source>
</evidence>
<dbReference type="Gene3D" id="3.30.565.10">
    <property type="entry name" value="Histidine kinase-like ATPase, C-terminal domain"/>
    <property type="match status" value="1"/>
</dbReference>
<dbReference type="SUPFAM" id="SSF56176">
    <property type="entry name" value="FAD-binding/transporter-associated domain-like"/>
    <property type="match status" value="1"/>
</dbReference>
<dbReference type="CDD" id="cd00082">
    <property type="entry name" value="HisKA"/>
    <property type="match status" value="1"/>
</dbReference>
<evidence type="ECO:0000313" key="12">
    <source>
        <dbReference type="Proteomes" id="UP000596902"/>
    </source>
</evidence>
<dbReference type="SMART" id="SM00091">
    <property type="entry name" value="PAS"/>
    <property type="match status" value="2"/>
</dbReference>
<dbReference type="SMART" id="SM00388">
    <property type="entry name" value="HisKA"/>
    <property type="match status" value="1"/>
</dbReference>
<dbReference type="Gene3D" id="1.10.287.130">
    <property type="match status" value="1"/>
</dbReference>
<dbReference type="SUPFAM" id="SSF55785">
    <property type="entry name" value="PYP-like sensor domain (PAS domain)"/>
    <property type="match status" value="2"/>
</dbReference>
<evidence type="ECO:0000256" key="2">
    <source>
        <dbReference type="ARBA" id="ARBA00012438"/>
    </source>
</evidence>
<dbReference type="InterPro" id="IPR005467">
    <property type="entry name" value="His_kinase_dom"/>
</dbReference>
<evidence type="ECO:0000259" key="9">
    <source>
        <dbReference type="PROSITE" id="PS50112"/>
    </source>
</evidence>
<dbReference type="PROSITE" id="PS50110">
    <property type="entry name" value="RESPONSE_REGULATORY"/>
    <property type="match status" value="1"/>
</dbReference>
<dbReference type="Pfam" id="PF01565">
    <property type="entry name" value="FAD_binding_4"/>
    <property type="match status" value="1"/>
</dbReference>
<dbReference type="InterPro" id="IPR016169">
    <property type="entry name" value="FAD-bd_PCMH_sub2"/>
</dbReference>
<keyword evidence="5 11" id="KW-0418">Kinase</keyword>
<dbReference type="InterPro" id="IPR004358">
    <property type="entry name" value="Sig_transdc_His_kin-like_C"/>
</dbReference>
<dbReference type="Gene3D" id="3.30.450.20">
    <property type="entry name" value="PAS domain"/>
    <property type="match status" value="2"/>
</dbReference>
<protein>
    <recommendedName>
        <fullName evidence="2">histidine kinase</fullName>
        <ecNumber evidence="2">2.7.13.3</ecNumber>
    </recommendedName>
</protein>
<dbReference type="EC" id="2.7.13.3" evidence="2"/>
<dbReference type="GeneID" id="62203692"/>
<sequence>MHEPGSSTYSAFLTRPTGDIDIDNDLRYIRNLDWDESGIGPISTWPNELLVLVNLAIHSPQPQLFLLGHDSRILYNTAYGRLLRDHHPTYQGRPIQLNTALIAQAPAIDRIVQSAKTKSKPANENDVPFFFLNQNQLEEVFLSATMVHLPLSLDGYHATTYDTTAAVLHSRREHSLYYIRHICEKATDLESFWSSLRDGISAANMDIAFAAIYHAESRVLCDKNTGYISKRIETGTFKLGGTVGSFQGQPQASLERSDGHSWIKKIFKAADFKNFELMSAEDGTLPSEMCQASRDRCYGDDCRTAVVVPSTSEKDTIPAVLILGLAPRRPYDQAYQVWIETIHHTFAYHVARLSMLEEKAIAKANDEKRESRAKEIMAKELLLKEQEAALATGKVQRMLKIMEAASVGVFECDSSGTVTQYNEAFRMMSDHGNRLQTSLPTRLQDLCQPRDRCMFDDQFRVLVAGHPTTFSVRFRGVNKDCCQWVLIACIPELNEVGDFIGVSGCMTNIDAQKEVEYEARRNRAGALRQLRLTETRLSNFIRNVPFGILIMDQTGLTSFINETWLQLTGHPNVPVHEVDIRSVVHPEDLPKVDECLKKVSNNGRFETLQIRLNQLWAGGTKGVIRHTWVQFTAYVETEDGKHGQITTTLTDVSGFKFSEALHQARLEEAVQARRQQENFVDMISHEIRNPLSAVLHSIDALFGLVSESKSLLDQTPLYEQPFRQLRVWNNDMLEFVDTIRSCNTHQRRITDDILVLSKLDSELFLISPTVFHLETFVRQIEKTFGPEAKEAKIDFTVSIDDSAQSLGIEWVKADSGRFMQVLTSLVANAIKFTRDQNGLRDIDIRLGASLSPDLPAFINLNMVEDTTCEDSTDNILHEDELYLWCSVRDTGCGMDTKGMTRILSQASPKTYNRYGGSGFGLVVSRKLVKLQAGRIGFISDQGAGSTFVFSAKATRTSSNELQLSQGMEKKLSSAAHRSKPSLIGPNEKPPQYNILLVEDNLINQKVLKNSLLRHGFSVQVSNNGLEAITFLKTTKCWNSCNMQSETQPAVDLILMDIEMPVMDGLECAKAIRAAQADGTLGRHIPIVAVTANARPAQLEAALDAGMDDTIVKPFRITDLEPILHRFLRALAPMCYSLSLLPAVLQGNTNAPVSDARRRTQTMLTGLLWDTLEDIRSRYWEISRVWIVLVAAALLEKFGRDHAEVRVDEDGVTVFFFGGVLQREAPSITTAALLPRAKAELQSCIASAVGGDATRAQFPEEANFVSKDLKYFNLNYQHKPFAVTYPQSAREVSEIVKCASQHDRKVQARSGGRDFLNRCIVFLSLGGADDAIVIDLKNFNKLSVDDNTGIATIGPGNLLEDLVRGLNDKGRYMPHGSSATVGVGGHIMVGGIGYTSRDLGLSIDVLRELEVVLANGTVVRANKDQHQDLFWAMRGAGASFGIATEFRFQTKPNPSEIVTFSYNYTTEDLSILSNAVKKFQQMMADESMPRKLTASATVTRNSVYISGAFFGSKKDFDSIGLNDRFPEPKEKKLKEGVAWIDYMENLFQSAGAIPNQAYLYARDTAVADNTFPSEKALEKWMQHLMANKENWMFILDWYGGAVNDVAVAATPYPHRNLAYFVTSFLTTESKTSEDSMKFIDNAFLTLQDNMPERYLSYSGVPNARLDGTPQQKYWGSNLSSLEKGAAKVAARPDTSLKSDVGCCEGQEQTQLTPACIEPTTPARKGCSYGDSGLFSDQTPTYRSLHDCDMRNDELHWNSKRVKVRSQREDAGTVQGRP</sequence>
<dbReference type="PROSITE" id="PS50112">
    <property type="entry name" value="PAS"/>
    <property type="match status" value="1"/>
</dbReference>
<dbReference type="GO" id="GO:0071949">
    <property type="term" value="F:FAD binding"/>
    <property type="evidence" value="ECO:0007669"/>
    <property type="project" value="InterPro"/>
</dbReference>
<dbReference type="InterPro" id="IPR016166">
    <property type="entry name" value="FAD-bd_PCMH"/>
</dbReference>
<feature type="domain" description="Histidine kinase" evidence="7">
    <location>
        <begin position="682"/>
        <end position="955"/>
    </location>
</feature>
<dbReference type="EMBL" id="JAAABM010000007">
    <property type="protein sequence ID" value="KAF7675962.1"/>
    <property type="molecule type" value="Genomic_DNA"/>
</dbReference>
<dbReference type="InterPro" id="IPR036318">
    <property type="entry name" value="FAD-bd_PCMH-like_sf"/>
</dbReference>
<dbReference type="InterPro" id="IPR000014">
    <property type="entry name" value="PAS"/>
</dbReference>
<dbReference type="RefSeq" id="XP_038786203.1">
    <property type="nucleotide sequence ID" value="XM_038930514.1"/>
</dbReference>
<feature type="modified residue" description="4-aspartylphosphate" evidence="6">
    <location>
        <position position="1056"/>
    </location>
</feature>
<dbReference type="InterPro" id="IPR036890">
    <property type="entry name" value="HATPase_C_sf"/>
</dbReference>
<evidence type="ECO:0000313" key="11">
    <source>
        <dbReference type="EMBL" id="KAF7675962.1"/>
    </source>
</evidence>
<evidence type="ECO:0000256" key="6">
    <source>
        <dbReference type="PROSITE-ProRule" id="PRU00169"/>
    </source>
</evidence>
<evidence type="ECO:0000259" key="7">
    <source>
        <dbReference type="PROSITE" id="PS50109"/>
    </source>
</evidence>
<gene>
    <name evidence="11" type="ORF">GT037_005467</name>
</gene>
<feature type="domain" description="FAD-binding PCMH-type" evidence="10">
    <location>
        <begin position="1275"/>
        <end position="1452"/>
    </location>
</feature>
<dbReference type="GO" id="GO:0000155">
    <property type="term" value="F:phosphorelay sensor kinase activity"/>
    <property type="evidence" value="ECO:0007669"/>
    <property type="project" value="InterPro"/>
</dbReference>
<dbReference type="Pfam" id="PF00072">
    <property type="entry name" value="Response_reg"/>
    <property type="match status" value="1"/>
</dbReference>
<keyword evidence="4" id="KW-0808">Transferase</keyword>
<evidence type="ECO:0000256" key="5">
    <source>
        <dbReference type="ARBA" id="ARBA00022777"/>
    </source>
</evidence>
<dbReference type="PROSITE" id="PS50109">
    <property type="entry name" value="HIS_KIN"/>
    <property type="match status" value="1"/>
</dbReference>
<dbReference type="Gene3D" id="3.40.50.2300">
    <property type="match status" value="1"/>
</dbReference>
<dbReference type="PROSITE" id="PS51387">
    <property type="entry name" value="FAD_PCMH"/>
    <property type="match status" value="1"/>
</dbReference>
<dbReference type="SUPFAM" id="SSF47384">
    <property type="entry name" value="Homodimeric domain of signal transducing histidine kinase"/>
    <property type="match status" value="1"/>
</dbReference>
<comment type="catalytic activity">
    <reaction evidence="1">
        <text>ATP + protein L-histidine = ADP + protein N-phospho-L-histidine.</text>
        <dbReference type="EC" id="2.7.13.3"/>
    </reaction>
</comment>
<comment type="caution">
    <text evidence="11">The sequence shown here is derived from an EMBL/GenBank/DDBJ whole genome shotgun (WGS) entry which is preliminary data.</text>
</comment>
<evidence type="ECO:0000256" key="3">
    <source>
        <dbReference type="ARBA" id="ARBA00022553"/>
    </source>
</evidence>
<dbReference type="SMART" id="SM00387">
    <property type="entry name" value="HATPase_c"/>
    <property type="match status" value="1"/>
</dbReference>
<dbReference type="InterPro" id="IPR011006">
    <property type="entry name" value="CheY-like_superfamily"/>
</dbReference>
<keyword evidence="3 6" id="KW-0597">Phosphoprotein</keyword>
<dbReference type="PANTHER" id="PTHR43047">
    <property type="entry name" value="TWO-COMPONENT HISTIDINE PROTEIN KINASE"/>
    <property type="match status" value="1"/>
</dbReference>
<dbReference type="PRINTS" id="PR00344">
    <property type="entry name" value="BCTRLSENSOR"/>
</dbReference>
<dbReference type="InterPro" id="IPR035965">
    <property type="entry name" value="PAS-like_dom_sf"/>
</dbReference>
<dbReference type="InterPro" id="IPR036097">
    <property type="entry name" value="HisK_dim/P_sf"/>
</dbReference>
<dbReference type="SMART" id="SM00448">
    <property type="entry name" value="REC"/>
    <property type="match status" value="1"/>
</dbReference>
<dbReference type="CDD" id="cd17546">
    <property type="entry name" value="REC_hyHK_CKI1_RcsC-like"/>
    <property type="match status" value="1"/>
</dbReference>
<dbReference type="InterPro" id="IPR001789">
    <property type="entry name" value="Sig_transdc_resp-reg_receiver"/>
</dbReference>
<dbReference type="Gene3D" id="3.40.462.20">
    <property type="match status" value="1"/>
</dbReference>
<feature type="domain" description="PAS" evidence="9">
    <location>
        <begin position="533"/>
        <end position="603"/>
    </location>
</feature>
<accession>A0A8H7B7E4</accession>
<evidence type="ECO:0000256" key="1">
    <source>
        <dbReference type="ARBA" id="ARBA00000085"/>
    </source>
</evidence>
<dbReference type="CDD" id="cd00130">
    <property type="entry name" value="PAS"/>
    <property type="match status" value="2"/>
</dbReference>
<organism evidence="11 12">
    <name type="scientific">Alternaria burnsii</name>
    <dbReference type="NCBI Taxonomy" id="1187904"/>
    <lineage>
        <taxon>Eukaryota</taxon>
        <taxon>Fungi</taxon>
        <taxon>Dikarya</taxon>
        <taxon>Ascomycota</taxon>
        <taxon>Pezizomycotina</taxon>
        <taxon>Dothideomycetes</taxon>
        <taxon>Pleosporomycetidae</taxon>
        <taxon>Pleosporales</taxon>
        <taxon>Pleosporineae</taxon>
        <taxon>Pleosporaceae</taxon>
        <taxon>Alternaria</taxon>
        <taxon>Alternaria sect. Alternaria</taxon>
    </lineage>
</organism>
<dbReference type="InterPro" id="IPR003661">
    <property type="entry name" value="HisK_dim/P_dom"/>
</dbReference>
<reference evidence="11" key="1">
    <citation type="submission" date="2020-01" db="EMBL/GenBank/DDBJ databases">
        <authorList>
            <person name="Feng Z.H.Z."/>
        </authorList>
    </citation>
    <scope>NUCLEOTIDE SEQUENCE</scope>
    <source>
        <strain evidence="11">CBS107.38</strain>
    </source>
</reference>
<reference evidence="11" key="2">
    <citation type="submission" date="2020-08" db="EMBL/GenBank/DDBJ databases">
        <title>Draft Genome Sequence of Cumin Blight Pathogen Alternaria burnsii.</title>
        <authorList>
            <person name="Feng Z."/>
        </authorList>
    </citation>
    <scope>NUCLEOTIDE SEQUENCE</scope>
    <source>
        <strain evidence="11">CBS107.38</strain>
    </source>
</reference>
<dbReference type="InterPro" id="IPR006094">
    <property type="entry name" value="Oxid_FAD_bind_N"/>
</dbReference>
<feature type="domain" description="Response regulatory" evidence="8">
    <location>
        <begin position="993"/>
        <end position="1127"/>
    </location>
</feature>
<dbReference type="Pfam" id="PF02518">
    <property type="entry name" value="HATPase_c"/>
    <property type="match status" value="1"/>
</dbReference>
<dbReference type="SUPFAM" id="SSF55874">
    <property type="entry name" value="ATPase domain of HSP90 chaperone/DNA topoisomerase II/histidine kinase"/>
    <property type="match status" value="1"/>
</dbReference>
<evidence type="ECO:0000256" key="4">
    <source>
        <dbReference type="ARBA" id="ARBA00022679"/>
    </source>
</evidence>